<reference evidence="2 3" key="1">
    <citation type="journal article" date="2024" name="Commun. Biol.">
        <title>Comparative genomic analysis of thermophilic fungi reveals convergent evolutionary adaptations and gene losses.</title>
        <authorList>
            <person name="Steindorff A.S."/>
            <person name="Aguilar-Pontes M.V."/>
            <person name="Robinson A.J."/>
            <person name="Andreopoulos B."/>
            <person name="LaButti K."/>
            <person name="Kuo A."/>
            <person name="Mondo S."/>
            <person name="Riley R."/>
            <person name="Otillar R."/>
            <person name="Haridas S."/>
            <person name="Lipzen A."/>
            <person name="Grimwood J."/>
            <person name="Schmutz J."/>
            <person name="Clum A."/>
            <person name="Reid I.D."/>
            <person name="Moisan M.C."/>
            <person name="Butler G."/>
            <person name="Nguyen T.T.M."/>
            <person name="Dewar K."/>
            <person name="Conant G."/>
            <person name="Drula E."/>
            <person name="Henrissat B."/>
            <person name="Hansel C."/>
            <person name="Singer S."/>
            <person name="Hutchinson M.I."/>
            <person name="de Vries R.P."/>
            <person name="Natvig D.O."/>
            <person name="Powell A.J."/>
            <person name="Tsang A."/>
            <person name="Grigoriev I.V."/>
        </authorList>
    </citation>
    <scope>NUCLEOTIDE SEQUENCE [LARGE SCALE GENOMIC DNA]</scope>
    <source>
        <strain evidence="2 3">ATCC 24622</strain>
    </source>
</reference>
<comment type="caution">
    <text evidence="2">The sequence shown here is derived from an EMBL/GenBank/DDBJ whole genome shotgun (WGS) entry which is preliminary data.</text>
</comment>
<dbReference type="Proteomes" id="UP001586593">
    <property type="component" value="Unassembled WGS sequence"/>
</dbReference>
<keyword evidence="3" id="KW-1185">Reference proteome</keyword>
<accession>A0ABR3VB87</accession>
<feature type="region of interest" description="Disordered" evidence="1">
    <location>
        <begin position="119"/>
        <end position="138"/>
    </location>
</feature>
<name>A0ABR3VB87_9PEZI</name>
<sequence length="609" mass="64664">MAPRLFVVSPSGVMASTPWLRAYWAAMVSVGQMMVRPNTCWNAFSYRASNAILLRSGTASAARGRLMLRGRSCSSGMKGRRLLVVHHVVEEAGAGDLLDRQTVRLVDVHELGEGAVGARDGPLALQTPDRGQAPRRGAVHGVRQAPLGLVLGRARVGDDGAQLVLVASEPLALLVELVSGLLGLDQLLRQRRAAAAVALQPLAQLGDLALEPRDRVLDRPDLFLRVQAVGLLVAQGQVELRDLLAEERIALGLGPKLRAAGLLGQEALPAGLGRVELLLDLGFLRLLALVLGADAREFGLRRLDLAAHAPELLVVLALGLFPGVPRLVEALRLQLGLGLRLGGVAAVLLELAALDGQELHLLLQLVQGALHLGDGLLAGLEGFAVLVGRAGAVVAQLFDLAQLLGDGLLLLVVVGVLEAAALPVLLLEAAQLLLLLLQLAQAVLDVGQQLVDLLALVVGLGHDLERLGAARLVHARARDLLEQVQPLRLLHVRQRRHAPLRHDVVRVRLGEAGRLQQLDDVLLGDDSLVVRVLVLLQADGPPDGHLLAAADEAAVRVVEDDLDVGRQDGGARALASLRTKRMAAKKLLLPEPFRPTMTFVPGEKGSKMV</sequence>
<gene>
    <name evidence="2" type="ORF">VTK73DRAFT_4214</name>
</gene>
<evidence type="ECO:0000313" key="3">
    <source>
        <dbReference type="Proteomes" id="UP001586593"/>
    </source>
</evidence>
<protein>
    <submittedName>
        <fullName evidence="2">Uncharacterized protein</fullName>
    </submittedName>
</protein>
<proteinExistence type="predicted"/>
<organism evidence="2 3">
    <name type="scientific">Phialemonium thermophilum</name>
    <dbReference type="NCBI Taxonomy" id="223376"/>
    <lineage>
        <taxon>Eukaryota</taxon>
        <taxon>Fungi</taxon>
        <taxon>Dikarya</taxon>
        <taxon>Ascomycota</taxon>
        <taxon>Pezizomycotina</taxon>
        <taxon>Sordariomycetes</taxon>
        <taxon>Sordariomycetidae</taxon>
        <taxon>Cephalothecales</taxon>
        <taxon>Cephalothecaceae</taxon>
        <taxon>Phialemonium</taxon>
    </lineage>
</organism>
<evidence type="ECO:0000256" key="1">
    <source>
        <dbReference type="SAM" id="MobiDB-lite"/>
    </source>
</evidence>
<dbReference type="EMBL" id="JAZHXJ010002412">
    <property type="protein sequence ID" value="KAL1838885.1"/>
    <property type="molecule type" value="Genomic_DNA"/>
</dbReference>
<evidence type="ECO:0000313" key="2">
    <source>
        <dbReference type="EMBL" id="KAL1838885.1"/>
    </source>
</evidence>